<dbReference type="GeneID" id="113500803"/>
<reference evidence="3" key="1">
    <citation type="submission" date="2025-08" db="UniProtKB">
        <authorList>
            <consortium name="RefSeq"/>
        </authorList>
    </citation>
    <scope>IDENTIFICATION</scope>
</reference>
<dbReference type="KEGG" id="tnl:113500803"/>
<evidence type="ECO:0000256" key="1">
    <source>
        <dbReference type="SAM" id="MobiDB-lite"/>
    </source>
</evidence>
<organism evidence="2 3">
    <name type="scientific">Trichoplusia ni</name>
    <name type="common">Cabbage looper</name>
    <dbReference type="NCBI Taxonomy" id="7111"/>
    <lineage>
        <taxon>Eukaryota</taxon>
        <taxon>Metazoa</taxon>
        <taxon>Ecdysozoa</taxon>
        <taxon>Arthropoda</taxon>
        <taxon>Hexapoda</taxon>
        <taxon>Insecta</taxon>
        <taxon>Pterygota</taxon>
        <taxon>Neoptera</taxon>
        <taxon>Endopterygota</taxon>
        <taxon>Lepidoptera</taxon>
        <taxon>Glossata</taxon>
        <taxon>Ditrysia</taxon>
        <taxon>Noctuoidea</taxon>
        <taxon>Noctuidae</taxon>
        <taxon>Plusiinae</taxon>
        <taxon>Trichoplusia</taxon>
    </lineage>
</organism>
<dbReference type="InParanoid" id="A0A7E5W9Z0"/>
<keyword evidence="2" id="KW-1185">Reference proteome</keyword>
<name>A0A7E5W9Z0_TRINI</name>
<feature type="region of interest" description="Disordered" evidence="1">
    <location>
        <begin position="1"/>
        <end position="183"/>
    </location>
</feature>
<sequence>MSGGAPDRTPSEEERLRNTQNSPPAQDQNAQNTQSTQTPSQTPDQTPGQTAAQAPPQTPGQTPSEQSGQLPSREPGLRPSQQPALTPIGESTDALSVDPSIDTTQSIDQPPGMPPVPPSTPSIQSDESTESVDRPLELIQLPVPELPPGAALAGMQPQLPPGAPRRPSAYYQERRTSEAPEKKPRYLHNAFKYPGHDFFAGMFESFFFYLKLKLA</sequence>
<evidence type="ECO:0000313" key="3">
    <source>
        <dbReference type="RefSeq" id="XP_026737503.1"/>
    </source>
</evidence>
<dbReference type="Proteomes" id="UP000322000">
    <property type="component" value="Chromosome 14"/>
</dbReference>
<accession>A0A7E5W9Z0</accession>
<feature type="compositionally biased region" description="Basic and acidic residues" evidence="1">
    <location>
        <begin position="172"/>
        <end position="183"/>
    </location>
</feature>
<evidence type="ECO:0000313" key="2">
    <source>
        <dbReference type="Proteomes" id="UP000322000"/>
    </source>
</evidence>
<gene>
    <name evidence="3" type="primary">LOC113500803</name>
</gene>
<feature type="compositionally biased region" description="Pro residues" evidence="1">
    <location>
        <begin position="111"/>
        <end position="120"/>
    </location>
</feature>
<protein>
    <submittedName>
        <fullName evidence="3">Uncharacterized protein</fullName>
    </submittedName>
</protein>
<feature type="compositionally biased region" description="Low complexity" evidence="1">
    <location>
        <begin position="25"/>
        <end position="63"/>
    </location>
</feature>
<dbReference type="AlphaFoldDB" id="A0A7E5W9Z0"/>
<dbReference type="RefSeq" id="XP_026737503.1">
    <property type="nucleotide sequence ID" value="XM_026881702.1"/>
</dbReference>
<proteinExistence type="predicted"/>